<keyword evidence="7" id="KW-0949">S-adenosyl-L-methionine</keyword>
<evidence type="ECO:0000256" key="12">
    <source>
        <dbReference type="ARBA" id="ARBA00023235"/>
    </source>
</evidence>
<evidence type="ECO:0000256" key="5">
    <source>
        <dbReference type="ARBA" id="ARBA00022363"/>
    </source>
</evidence>
<dbReference type="GO" id="GO:0051539">
    <property type="term" value="F:4 iron, 4 sulfur cluster binding"/>
    <property type="evidence" value="ECO:0007669"/>
    <property type="project" value="UniProtKB-KW"/>
</dbReference>
<dbReference type="SUPFAM" id="SSF102114">
    <property type="entry name" value="Radical SAM enzymes"/>
    <property type="match status" value="1"/>
</dbReference>
<keyword evidence="10" id="KW-0408">Iron</keyword>
<evidence type="ECO:0000256" key="3">
    <source>
        <dbReference type="ARBA" id="ARBA00001966"/>
    </source>
</evidence>
<evidence type="ECO:0000256" key="6">
    <source>
        <dbReference type="ARBA" id="ARBA00022485"/>
    </source>
</evidence>
<evidence type="ECO:0000256" key="13">
    <source>
        <dbReference type="ARBA" id="ARBA00030756"/>
    </source>
</evidence>
<evidence type="ECO:0000256" key="2">
    <source>
        <dbReference type="ARBA" id="ARBA00001933"/>
    </source>
</evidence>
<dbReference type="AlphaFoldDB" id="A0A378LVR5"/>
<dbReference type="CDD" id="cd01335">
    <property type="entry name" value="Radical_SAM"/>
    <property type="match status" value="1"/>
</dbReference>
<dbReference type="SFLD" id="SFLDG01070">
    <property type="entry name" value="PLP-dependent"/>
    <property type="match status" value="1"/>
</dbReference>
<sequence length="327" mass="36926">MRDTSLSWQKNLAQGFTSVRELLNFLELPLSVGNGNAEKQFPSRIPLGFAKRMQKRNPNDPLLLQVLATGLELDEREEYSQDPLDERSNNPVPGLIHKYHGRVLVTLTGVCAVNCRFCFRRHFPYHDNNSGRNGFKTICNYLRKDQQITEVILSGGDPLMASNVVFADLINQLEEIPHLHTLRIHTRIPVVFPERIDDGILGILKNTRLNKVVVLHCNHAQELDESVQEAVNNLKQTGCHLLNQSVLLAGINDDPQILANLSQQLFAYGVLPYYLHCLDKVKGAAHFDLSLNRIKTIYGQLQKILPGYLLPRLACEEPGKLSKTLLI</sequence>
<dbReference type="GO" id="GO:0016853">
    <property type="term" value="F:isomerase activity"/>
    <property type="evidence" value="ECO:0007669"/>
    <property type="project" value="UniProtKB-KW"/>
</dbReference>
<dbReference type="InterPro" id="IPR058240">
    <property type="entry name" value="rSAM_sf"/>
</dbReference>
<dbReference type="PANTHER" id="PTHR30538:SF1">
    <property type="entry name" value="L-LYSINE 2,3-AMINOMUTASE"/>
    <property type="match status" value="1"/>
</dbReference>
<evidence type="ECO:0000256" key="9">
    <source>
        <dbReference type="ARBA" id="ARBA00022898"/>
    </source>
</evidence>
<comment type="similarity">
    <text evidence="4">Belongs to the radical SAM superfamily. KamA family.</text>
</comment>
<keyword evidence="18" id="KW-1185">Reference proteome</keyword>
<dbReference type="PANTHER" id="PTHR30538">
    <property type="entry name" value="LYSINE 2,3-AMINOMUTASE-RELATED"/>
    <property type="match status" value="1"/>
</dbReference>
<evidence type="ECO:0000259" key="16">
    <source>
        <dbReference type="PROSITE" id="PS51918"/>
    </source>
</evidence>
<keyword evidence="11 14" id="KW-0411">Iron-sulfur</keyword>
<dbReference type="RefSeq" id="WP_031563932.1">
    <property type="nucleotide sequence ID" value="NZ_CAAAIS010000009.1"/>
</dbReference>
<dbReference type="PIRSF" id="PIRSF004911">
    <property type="entry name" value="DUF160"/>
    <property type="match status" value="1"/>
</dbReference>
<evidence type="ECO:0000313" key="17">
    <source>
        <dbReference type="EMBL" id="STY30969.1"/>
    </source>
</evidence>
<evidence type="ECO:0000313" key="18">
    <source>
        <dbReference type="Proteomes" id="UP000255297"/>
    </source>
</evidence>
<evidence type="ECO:0000256" key="10">
    <source>
        <dbReference type="ARBA" id="ARBA00023004"/>
    </source>
</evidence>
<dbReference type="Proteomes" id="UP000255297">
    <property type="component" value="Unassembled WGS sequence"/>
</dbReference>
<dbReference type="OrthoDB" id="9770937at2"/>
<keyword evidence="9 15" id="KW-0663">Pyridoxal phosphate</keyword>
<feature type="domain" description="Radical SAM core" evidence="16">
    <location>
        <begin position="97"/>
        <end position="312"/>
    </location>
</feature>
<dbReference type="SFLD" id="SFLDS00029">
    <property type="entry name" value="Radical_SAM"/>
    <property type="match status" value="1"/>
</dbReference>
<dbReference type="InterPro" id="IPR013785">
    <property type="entry name" value="Aldolase_TIM"/>
</dbReference>
<keyword evidence="12 17" id="KW-0413">Isomerase</keyword>
<dbReference type="InterPro" id="IPR007197">
    <property type="entry name" value="rSAM"/>
</dbReference>
<protein>
    <recommendedName>
        <fullName evidence="5">L-lysine 2,3-aminomutase</fullName>
    </recommendedName>
    <alternativeName>
        <fullName evidence="13">EF-P post-translational modification enzyme B</fullName>
    </alternativeName>
</protein>
<feature type="binding site" evidence="14">
    <location>
        <position position="111"/>
    </location>
    <ligand>
        <name>[4Fe-4S] cluster</name>
        <dbReference type="ChEBI" id="CHEBI:49883"/>
        <note>4Fe-4S-S-AdoMet</note>
    </ligand>
</feature>
<evidence type="ECO:0000256" key="4">
    <source>
        <dbReference type="ARBA" id="ARBA00008703"/>
    </source>
</evidence>
<feature type="binding site" evidence="14">
    <location>
        <position position="118"/>
    </location>
    <ligand>
        <name>[4Fe-4S] cluster</name>
        <dbReference type="ChEBI" id="CHEBI:49883"/>
        <note>4Fe-4S-S-AdoMet</note>
    </ligand>
</feature>
<dbReference type="PROSITE" id="PS51918">
    <property type="entry name" value="RADICAL_SAM"/>
    <property type="match status" value="1"/>
</dbReference>
<dbReference type="GO" id="GO:0046872">
    <property type="term" value="F:metal ion binding"/>
    <property type="evidence" value="ECO:0007669"/>
    <property type="project" value="UniProtKB-KW"/>
</dbReference>
<dbReference type="NCBIfam" id="TIGR00238">
    <property type="entry name" value="KamA family radical SAM protein"/>
    <property type="match status" value="1"/>
</dbReference>
<dbReference type="NCBIfam" id="TIGR03821">
    <property type="entry name" value="EFP_modif_epmB"/>
    <property type="match status" value="1"/>
</dbReference>
<dbReference type="Pfam" id="PF13353">
    <property type="entry name" value="Fer4_12"/>
    <property type="match status" value="1"/>
</dbReference>
<evidence type="ECO:0000256" key="8">
    <source>
        <dbReference type="ARBA" id="ARBA00022723"/>
    </source>
</evidence>
<keyword evidence="8 14" id="KW-0479">Metal-binding</keyword>
<feature type="binding site" evidence="14">
    <location>
        <position position="115"/>
    </location>
    <ligand>
        <name>[4Fe-4S] cluster</name>
        <dbReference type="ChEBI" id="CHEBI:49883"/>
        <note>4Fe-4S-S-AdoMet</note>
    </ligand>
</feature>
<dbReference type="InterPro" id="IPR022462">
    <property type="entry name" value="EpmB"/>
</dbReference>
<dbReference type="EMBL" id="UGPB01000001">
    <property type="protein sequence ID" value="STY30969.1"/>
    <property type="molecule type" value="Genomic_DNA"/>
</dbReference>
<comment type="catalytic activity">
    <reaction evidence="1">
        <text>L-lysine = D-beta-lysine</text>
        <dbReference type="Rhea" id="RHEA:44148"/>
        <dbReference type="ChEBI" id="CHEBI:32551"/>
        <dbReference type="ChEBI" id="CHEBI:84138"/>
    </reaction>
</comment>
<comment type="cofactor">
    <cofactor evidence="2 15">
        <name>pyridoxal 5'-phosphate</name>
        <dbReference type="ChEBI" id="CHEBI:597326"/>
    </cofactor>
</comment>
<accession>A0A378LVR5</accession>
<gene>
    <name evidence="17" type="primary">yjeK</name>
    <name evidence="17" type="ORF">NCTC11532_02659</name>
</gene>
<evidence type="ECO:0000256" key="1">
    <source>
        <dbReference type="ARBA" id="ARBA00001352"/>
    </source>
</evidence>
<reference evidence="17 18" key="1">
    <citation type="submission" date="2018-06" db="EMBL/GenBank/DDBJ databases">
        <authorList>
            <consortium name="Pathogen Informatics"/>
            <person name="Doyle S."/>
        </authorList>
    </citation>
    <scope>NUCLEOTIDE SEQUENCE [LARGE SCALE GENOMIC DNA]</scope>
    <source>
        <strain evidence="17 18">NCTC11532</strain>
    </source>
</reference>
<organism evidence="17 18">
    <name type="scientific">Legionella wadsworthii</name>
    <dbReference type="NCBI Taxonomy" id="28088"/>
    <lineage>
        <taxon>Bacteria</taxon>
        <taxon>Pseudomonadati</taxon>
        <taxon>Pseudomonadota</taxon>
        <taxon>Gammaproteobacteria</taxon>
        <taxon>Legionellales</taxon>
        <taxon>Legionellaceae</taxon>
        <taxon>Legionella</taxon>
    </lineage>
</organism>
<dbReference type="InterPro" id="IPR003739">
    <property type="entry name" value="Lys_aminomutase/Glu_NH3_mut"/>
</dbReference>
<dbReference type="STRING" id="1122170.GCA_000701265_02910"/>
<dbReference type="Gene3D" id="3.20.20.70">
    <property type="entry name" value="Aldolase class I"/>
    <property type="match status" value="1"/>
</dbReference>
<comment type="cofactor">
    <cofactor evidence="3">
        <name>[4Fe-4S] cluster</name>
        <dbReference type="ChEBI" id="CHEBI:49883"/>
    </cofactor>
</comment>
<name>A0A378LVR5_9GAMM</name>
<feature type="modified residue" description="N6-(pyridoxal phosphate)lysine" evidence="15">
    <location>
        <position position="323"/>
    </location>
</feature>
<dbReference type="SFLD" id="SFLDF00314">
    <property type="entry name" value="L-lysine_2_3-aminomutase_(yjeK"/>
    <property type="match status" value="1"/>
</dbReference>
<keyword evidence="6 14" id="KW-0004">4Fe-4S</keyword>
<evidence type="ECO:0000256" key="14">
    <source>
        <dbReference type="PIRSR" id="PIRSR004911-1"/>
    </source>
</evidence>
<proteinExistence type="inferred from homology"/>
<evidence type="ECO:0000256" key="15">
    <source>
        <dbReference type="PIRSR" id="PIRSR603739-50"/>
    </source>
</evidence>
<evidence type="ECO:0000256" key="11">
    <source>
        <dbReference type="ARBA" id="ARBA00023014"/>
    </source>
</evidence>
<evidence type="ECO:0000256" key="7">
    <source>
        <dbReference type="ARBA" id="ARBA00022691"/>
    </source>
</evidence>